<protein>
    <submittedName>
        <fullName evidence="1">17077_t:CDS:1</fullName>
    </submittedName>
</protein>
<keyword evidence="2" id="KW-1185">Reference proteome</keyword>
<gene>
    <name evidence="1" type="ORF">SPELUC_LOCUS16806</name>
</gene>
<feature type="non-terminal residue" evidence="1">
    <location>
        <position position="1"/>
    </location>
</feature>
<accession>A0ACA9RBM9</accession>
<proteinExistence type="predicted"/>
<dbReference type="Proteomes" id="UP000789366">
    <property type="component" value="Unassembled WGS sequence"/>
</dbReference>
<organism evidence="1 2">
    <name type="scientific">Cetraspora pellucida</name>
    <dbReference type="NCBI Taxonomy" id="1433469"/>
    <lineage>
        <taxon>Eukaryota</taxon>
        <taxon>Fungi</taxon>
        <taxon>Fungi incertae sedis</taxon>
        <taxon>Mucoromycota</taxon>
        <taxon>Glomeromycotina</taxon>
        <taxon>Glomeromycetes</taxon>
        <taxon>Diversisporales</taxon>
        <taxon>Gigasporaceae</taxon>
        <taxon>Cetraspora</taxon>
    </lineage>
</organism>
<comment type="caution">
    <text evidence="1">The sequence shown here is derived from an EMBL/GenBank/DDBJ whole genome shotgun (WGS) entry which is preliminary data.</text>
</comment>
<evidence type="ECO:0000313" key="1">
    <source>
        <dbReference type="EMBL" id="CAG8786101.1"/>
    </source>
</evidence>
<name>A0ACA9RBM9_9GLOM</name>
<dbReference type="EMBL" id="CAJVPW010064611">
    <property type="protein sequence ID" value="CAG8786101.1"/>
    <property type="molecule type" value="Genomic_DNA"/>
</dbReference>
<sequence>YGIQLTDEQHKKITYCYQDVSDYQLYVKDRNPQIEEIDNTQNMNSLHFQPNNQTSQQIIYHMNFYHVQP</sequence>
<evidence type="ECO:0000313" key="2">
    <source>
        <dbReference type="Proteomes" id="UP000789366"/>
    </source>
</evidence>
<reference evidence="1" key="1">
    <citation type="submission" date="2021-06" db="EMBL/GenBank/DDBJ databases">
        <authorList>
            <person name="Kallberg Y."/>
            <person name="Tangrot J."/>
            <person name="Rosling A."/>
        </authorList>
    </citation>
    <scope>NUCLEOTIDE SEQUENCE</scope>
    <source>
        <strain evidence="1">28 12/20/2015</strain>
    </source>
</reference>